<dbReference type="Proteomes" id="UP000253436">
    <property type="component" value="Unassembled WGS sequence"/>
</dbReference>
<gene>
    <name evidence="3" type="primary">cobB</name>
    <name evidence="6" type="ORF">DFQ08_103205</name>
</gene>
<dbReference type="EMBL" id="QPJO01000003">
    <property type="protein sequence ID" value="RCW91377.1"/>
    <property type="molecule type" value="Genomic_DNA"/>
</dbReference>
<comment type="catalytic activity">
    <reaction evidence="3">
        <text>N(6)-succinyl-L-lysyl-[protein] + NAD(+) + H2O = 2''-O-succinyl-ADP-D-ribose + nicotinamide + L-lysyl-[protein]</text>
        <dbReference type="Rhea" id="RHEA:47668"/>
        <dbReference type="Rhea" id="RHEA-COMP:9752"/>
        <dbReference type="Rhea" id="RHEA-COMP:11877"/>
        <dbReference type="ChEBI" id="CHEBI:15377"/>
        <dbReference type="ChEBI" id="CHEBI:17154"/>
        <dbReference type="ChEBI" id="CHEBI:29969"/>
        <dbReference type="ChEBI" id="CHEBI:57540"/>
        <dbReference type="ChEBI" id="CHEBI:87830"/>
        <dbReference type="ChEBI" id="CHEBI:87832"/>
    </reaction>
</comment>
<dbReference type="RefSeq" id="WP_114309891.1">
    <property type="nucleotide sequence ID" value="NZ_QPJO01000003.1"/>
</dbReference>
<sequence length="228" mass="25298">MKQHIVVLTGAGISAESGIKTFRDADGLWEGHDVMEVATPQGFKKNPELVLDFYNQRRRQLQTVQPNQAHLDLAALEKTYNVTIVTQNVDDLHERAGSNAIVHLHGELRKVRSTGNPEAITPWDQDLHLGDLCKQGYQLRPHIVWFGEDVPKIEAAIEICQTADILVIIGTSMQVYPAAGLLDYTPKNTPIYYIDPKPASVANKAVTLIQKSATEGTKVLLDLLKDKI</sequence>
<feature type="binding site" evidence="3">
    <location>
        <begin position="170"/>
        <end position="172"/>
    </location>
    <ligand>
        <name>NAD(+)</name>
        <dbReference type="ChEBI" id="CHEBI:57540"/>
    </ligand>
</feature>
<dbReference type="InterPro" id="IPR029035">
    <property type="entry name" value="DHS-like_NAD/FAD-binding_dom"/>
</dbReference>
<dbReference type="GO" id="GO:0005737">
    <property type="term" value="C:cytoplasm"/>
    <property type="evidence" value="ECO:0007669"/>
    <property type="project" value="UniProtKB-SubCell"/>
</dbReference>
<dbReference type="HAMAP" id="MF_01121">
    <property type="entry name" value="Sirtuin_ClassIII"/>
    <property type="match status" value="1"/>
</dbReference>
<feature type="binding site" evidence="3">
    <location>
        <begin position="10"/>
        <end position="29"/>
    </location>
    <ligand>
        <name>NAD(+)</name>
        <dbReference type="ChEBI" id="CHEBI:57540"/>
    </ligand>
</feature>
<evidence type="ECO:0000259" key="5">
    <source>
        <dbReference type="PROSITE" id="PS50305"/>
    </source>
</evidence>
<keyword evidence="7" id="KW-1185">Reference proteome</keyword>
<dbReference type="OrthoDB" id="9800582at2"/>
<dbReference type="InterPro" id="IPR026590">
    <property type="entry name" value="Ssirtuin_cat_dom"/>
</dbReference>
<dbReference type="GO" id="GO:0036055">
    <property type="term" value="F:protein-succinyllysine desuccinylase activity"/>
    <property type="evidence" value="ECO:0007669"/>
    <property type="project" value="UniProtKB-UniRule"/>
</dbReference>
<dbReference type="GO" id="GO:0036054">
    <property type="term" value="F:protein-malonyllysine demalonylase activity"/>
    <property type="evidence" value="ECO:0007669"/>
    <property type="project" value="InterPro"/>
</dbReference>
<dbReference type="PROSITE" id="PS50305">
    <property type="entry name" value="SIRTUIN"/>
    <property type="match status" value="1"/>
</dbReference>
<dbReference type="InterPro" id="IPR050134">
    <property type="entry name" value="NAD-dep_sirtuin_deacylases"/>
</dbReference>
<comment type="caution">
    <text evidence="3 4">Lacks conserved residue(s) required for the propagation of feature annotation.</text>
</comment>
<feature type="binding site" evidence="3">
    <location>
        <position position="213"/>
    </location>
    <ligand>
        <name>NAD(+)</name>
        <dbReference type="ChEBI" id="CHEBI:57540"/>
    </ligand>
</feature>
<dbReference type="Gene3D" id="3.40.50.1220">
    <property type="entry name" value="TPP-binding domain"/>
    <property type="match status" value="1"/>
</dbReference>
<feature type="domain" description="Deacetylase sirtuin-type" evidence="5">
    <location>
        <begin position="1"/>
        <end position="228"/>
    </location>
</feature>
<comment type="subcellular location">
    <subcellularLocation>
        <location evidence="3">Cytoplasm</location>
    </subcellularLocation>
</comment>
<dbReference type="AlphaFoldDB" id="A0A368ZDP8"/>
<comment type="catalytic activity">
    <reaction evidence="3">
        <text>N(6)-acetyl-L-lysyl-[protein] + NAD(+) + H2O = 2''-O-acetyl-ADP-D-ribose + nicotinamide + L-lysyl-[protein]</text>
        <dbReference type="Rhea" id="RHEA:43636"/>
        <dbReference type="Rhea" id="RHEA-COMP:9752"/>
        <dbReference type="Rhea" id="RHEA-COMP:10731"/>
        <dbReference type="ChEBI" id="CHEBI:15377"/>
        <dbReference type="ChEBI" id="CHEBI:17154"/>
        <dbReference type="ChEBI" id="CHEBI:29969"/>
        <dbReference type="ChEBI" id="CHEBI:57540"/>
        <dbReference type="ChEBI" id="CHEBI:61930"/>
        <dbReference type="ChEBI" id="CHEBI:83767"/>
        <dbReference type="EC" id="2.3.1.286"/>
    </reaction>
</comment>
<protein>
    <recommendedName>
        <fullName evidence="3">NAD-dependent protein deacylase</fullName>
        <ecNumber evidence="3">2.3.1.286</ecNumber>
    </recommendedName>
    <alternativeName>
        <fullName evidence="3">Regulatory protein SIR2 homolog</fullName>
    </alternativeName>
</protein>
<dbReference type="InterPro" id="IPR027546">
    <property type="entry name" value="Sirtuin_class_III"/>
</dbReference>
<feature type="active site" description="Proton acceptor" evidence="3">
    <location>
        <position position="105"/>
    </location>
</feature>
<dbReference type="InterPro" id="IPR026591">
    <property type="entry name" value="Sirtuin_cat_small_dom_sf"/>
</dbReference>
<evidence type="ECO:0000313" key="7">
    <source>
        <dbReference type="Proteomes" id="UP000253436"/>
    </source>
</evidence>
<dbReference type="SUPFAM" id="SSF52467">
    <property type="entry name" value="DHS-like NAD/FAD-binding domain"/>
    <property type="match status" value="1"/>
</dbReference>
<evidence type="ECO:0000256" key="3">
    <source>
        <dbReference type="HAMAP-Rule" id="MF_01121"/>
    </source>
</evidence>
<feature type="binding site" evidence="3">
    <location>
        <position position="57"/>
    </location>
    <ligand>
        <name>substrate</name>
    </ligand>
</feature>
<accession>A0A368ZDP8</accession>
<comment type="domain">
    <text evidence="3">2 residues (Tyr-54 and Arg-57) present in a large hydrophobic pocket are probably involved in substrate specificity. They are important for desuccinylation activity, but dispensable for deacetylation activity.</text>
</comment>
<feature type="binding site" evidence="3">
    <location>
        <position position="54"/>
    </location>
    <ligand>
        <name>substrate</name>
    </ligand>
</feature>
<dbReference type="GO" id="GO:0070403">
    <property type="term" value="F:NAD+ binding"/>
    <property type="evidence" value="ECO:0007669"/>
    <property type="project" value="UniProtKB-UniRule"/>
</dbReference>
<dbReference type="CDD" id="cd01412">
    <property type="entry name" value="SIRT5_Af1_CobB"/>
    <property type="match status" value="1"/>
</dbReference>
<reference evidence="6 7" key="1">
    <citation type="submission" date="2018-07" db="EMBL/GenBank/DDBJ databases">
        <title>Genomic Encyclopedia of Type Strains, Phase III (KMG-III): the genomes of soil and plant-associated and newly described type strains.</title>
        <authorList>
            <person name="Whitman W."/>
        </authorList>
    </citation>
    <scope>NUCLEOTIDE SEQUENCE [LARGE SCALE GENOMIC DNA]</scope>
    <source>
        <strain evidence="6 7">CECT 7958</strain>
    </source>
</reference>
<keyword evidence="1" id="KW-0808">Transferase</keyword>
<dbReference type="PANTHER" id="PTHR11085">
    <property type="entry name" value="NAD-DEPENDENT PROTEIN DEACYLASE SIRTUIN-5, MITOCHONDRIAL-RELATED"/>
    <property type="match status" value="1"/>
</dbReference>
<evidence type="ECO:0000313" key="6">
    <source>
        <dbReference type="EMBL" id="RCW91377.1"/>
    </source>
</evidence>
<name>A0A368ZDP8_9FLAO</name>
<dbReference type="Pfam" id="PF02146">
    <property type="entry name" value="SIR2"/>
    <property type="match status" value="1"/>
</dbReference>
<keyword evidence="3" id="KW-0963">Cytoplasm</keyword>
<feature type="binding site" evidence="3">
    <location>
        <begin position="87"/>
        <end position="90"/>
    </location>
    <ligand>
        <name>NAD(+)</name>
        <dbReference type="ChEBI" id="CHEBI:57540"/>
    </ligand>
</feature>
<dbReference type="EC" id="2.3.1.286" evidence="3"/>
<evidence type="ECO:0000256" key="2">
    <source>
        <dbReference type="ARBA" id="ARBA00023027"/>
    </source>
</evidence>
<keyword evidence="2 3" id="KW-0520">NAD</keyword>
<dbReference type="InterPro" id="IPR003000">
    <property type="entry name" value="Sirtuin"/>
</dbReference>
<evidence type="ECO:0000256" key="4">
    <source>
        <dbReference type="PROSITE-ProRule" id="PRU00236"/>
    </source>
</evidence>
<dbReference type="PANTHER" id="PTHR11085:SF4">
    <property type="entry name" value="NAD-DEPENDENT PROTEIN DEACYLASE"/>
    <property type="match status" value="1"/>
</dbReference>
<organism evidence="6 7">
    <name type="scientific">Winogradskyella arenosi</name>
    <dbReference type="NCBI Taxonomy" id="533325"/>
    <lineage>
        <taxon>Bacteria</taxon>
        <taxon>Pseudomonadati</taxon>
        <taxon>Bacteroidota</taxon>
        <taxon>Flavobacteriia</taxon>
        <taxon>Flavobacteriales</taxon>
        <taxon>Flavobacteriaceae</taxon>
        <taxon>Winogradskyella</taxon>
    </lineage>
</organism>
<comment type="similarity">
    <text evidence="3">Belongs to the sirtuin family. Class III subfamily.</text>
</comment>
<evidence type="ECO:0000256" key="1">
    <source>
        <dbReference type="ARBA" id="ARBA00022679"/>
    </source>
</evidence>
<comment type="function">
    <text evidence="3">NAD-dependent lysine deacetylase and desuccinylase that specifically removes acetyl and succinyl groups on target proteins. Modulates the activities of several proteins which are inactive in their acylated form.</text>
</comment>
<comment type="caution">
    <text evidence="6">The sequence shown here is derived from an EMBL/GenBank/DDBJ whole genome shotgun (WGS) entry which is preliminary data.</text>
</comment>
<dbReference type="Gene3D" id="3.30.1600.10">
    <property type="entry name" value="SIR2/SIRT2 'Small Domain"/>
    <property type="match status" value="1"/>
</dbReference>
<proteinExistence type="inferred from homology"/>
<dbReference type="GO" id="GO:0017136">
    <property type="term" value="F:histone deacetylase activity, NAD-dependent"/>
    <property type="evidence" value="ECO:0007669"/>
    <property type="project" value="TreeGrafter"/>
</dbReference>